<evidence type="ECO:0000313" key="1">
    <source>
        <dbReference type="EMBL" id="MFI6502137.1"/>
    </source>
</evidence>
<dbReference type="RefSeq" id="WP_157248907.1">
    <property type="nucleotide sequence ID" value="NZ_JBITGY010000009.1"/>
</dbReference>
<dbReference type="InterPro" id="IPR006311">
    <property type="entry name" value="TAT_signal"/>
</dbReference>
<dbReference type="EMBL" id="JBITGY010000009">
    <property type="protein sequence ID" value="MFI6502137.1"/>
    <property type="molecule type" value="Genomic_DNA"/>
</dbReference>
<dbReference type="Proteomes" id="UP001612741">
    <property type="component" value="Unassembled WGS sequence"/>
</dbReference>
<evidence type="ECO:0008006" key="3">
    <source>
        <dbReference type="Google" id="ProtNLM"/>
    </source>
</evidence>
<dbReference type="PROSITE" id="PS51318">
    <property type="entry name" value="TAT"/>
    <property type="match status" value="1"/>
</dbReference>
<gene>
    <name evidence="1" type="ORF">ACIBG2_32495</name>
</gene>
<sequence>MSESVSRRKVLAGIIAGGLGAAALTTLSSEAAAAPSGGAVESWLLTTAKF</sequence>
<protein>
    <recommendedName>
        <fullName evidence="3">Twin-arginine translocation signal domain-containing protein</fullName>
    </recommendedName>
</protein>
<accession>A0ABW7Z1S8</accession>
<organism evidence="1 2">
    <name type="scientific">Nonomuraea typhae</name>
    <dbReference type="NCBI Taxonomy" id="2603600"/>
    <lineage>
        <taxon>Bacteria</taxon>
        <taxon>Bacillati</taxon>
        <taxon>Actinomycetota</taxon>
        <taxon>Actinomycetes</taxon>
        <taxon>Streptosporangiales</taxon>
        <taxon>Streptosporangiaceae</taxon>
        <taxon>Nonomuraea</taxon>
    </lineage>
</organism>
<comment type="caution">
    <text evidence="1">The sequence shown here is derived from an EMBL/GenBank/DDBJ whole genome shotgun (WGS) entry which is preliminary data.</text>
</comment>
<proteinExistence type="predicted"/>
<name>A0ABW7Z1S8_9ACTN</name>
<reference evidence="1 2" key="1">
    <citation type="submission" date="2024-10" db="EMBL/GenBank/DDBJ databases">
        <title>The Natural Products Discovery Center: Release of the First 8490 Sequenced Strains for Exploring Actinobacteria Biosynthetic Diversity.</title>
        <authorList>
            <person name="Kalkreuter E."/>
            <person name="Kautsar S.A."/>
            <person name="Yang D."/>
            <person name="Bader C.D."/>
            <person name="Teijaro C.N."/>
            <person name="Fluegel L."/>
            <person name="Davis C.M."/>
            <person name="Simpson J.R."/>
            <person name="Lauterbach L."/>
            <person name="Steele A.D."/>
            <person name="Gui C."/>
            <person name="Meng S."/>
            <person name="Li G."/>
            <person name="Viehrig K."/>
            <person name="Ye F."/>
            <person name="Su P."/>
            <person name="Kiefer A.F."/>
            <person name="Nichols A."/>
            <person name="Cepeda A.J."/>
            <person name="Yan W."/>
            <person name="Fan B."/>
            <person name="Jiang Y."/>
            <person name="Adhikari A."/>
            <person name="Zheng C.-J."/>
            <person name="Schuster L."/>
            <person name="Cowan T.M."/>
            <person name="Smanski M.J."/>
            <person name="Chevrette M.G."/>
            <person name="De Carvalho L.P.S."/>
            <person name="Shen B."/>
        </authorList>
    </citation>
    <scope>NUCLEOTIDE SEQUENCE [LARGE SCALE GENOMIC DNA]</scope>
    <source>
        <strain evidence="1 2">NPDC050545</strain>
    </source>
</reference>
<keyword evidence="2" id="KW-1185">Reference proteome</keyword>
<evidence type="ECO:0000313" key="2">
    <source>
        <dbReference type="Proteomes" id="UP001612741"/>
    </source>
</evidence>